<feature type="domain" description="Radical SAM core" evidence="5">
    <location>
        <begin position="35"/>
        <end position="226"/>
    </location>
</feature>
<dbReference type="EMBL" id="LAZR01027822">
    <property type="protein sequence ID" value="KKL64498.1"/>
    <property type="molecule type" value="Genomic_DNA"/>
</dbReference>
<evidence type="ECO:0000313" key="6">
    <source>
        <dbReference type="EMBL" id="KKL64498.1"/>
    </source>
</evidence>
<dbReference type="InterPro" id="IPR050377">
    <property type="entry name" value="Radical_SAM_PqqE_MftC-like"/>
</dbReference>
<evidence type="ECO:0000256" key="1">
    <source>
        <dbReference type="ARBA" id="ARBA00022691"/>
    </source>
</evidence>
<protein>
    <recommendedName>
        <fullName evidence="5">Radical SAM core domain-containing protein</fullName>
    </recommendedName>
</protein>
<evidence type="ECO:0000256" key="3">
    <source>
        <dbReference type="ARBA" id="ARBA00023004"/>
    </source>
</evidence>
<dbReference type="PANTHER" id="PTHR11228">
    <property type="entry name" value="RADICAL SAM DOMAIN PROTEIN"/>
    <property type="match status" value="1"/>
</dbReference>
<evidence type="ECO:0000259" key="5">
    <source>
        <dbReference type="PROSITE" id="PS51918"/>
    </source>
</evidence>
<evidence type="ECO:0000256" key="2">
    <source>
        <dbReference type="ARBA" id="ARBA00022723"/>
    </source>
</evidence>
<dbReference type="GO" id="GO:0046872">
    <property type="term" value="F:metal ion binding"/>
    <property type="evidence" value="ECO:0007669"/>
    <property type="project" value="UniProtKB-KW"/>
</dbReference>
<organism evidence="6">
    <name type="scientific">marine sediment metagenome</name>
    <dbReference type="NCBI Taxonomy" id="412755"/>
    <lineage>
        <taxon>unclassified sequences</taxon>
        <taxon>metagenomes</taxon>
        <taxon>ecological metagenomes</taxon>
    </lineage>
</organism>
<keyword evidence="3" id="KW-0408">Iron</keyword>
<keyword evidence="2" id="KW-0479">Metal-binding</keyword>
<gene>
    <name evidence="6" type="ORF">LCGC14_2164380</name>
</gene>
<name>A0A0F9DRR4_9ZZZZ</name>
<dbReference type="GO" id="GO:0051536">
    <property type="term" value="F:iron-sulfur cluster binding"/>
    <property type="evidence" value="ECO:0007669"/>
    <property type="project" value="UniProtKB-KW"/>
</dbReference>
<dbReference type="InterPro" id="IPR013785">
    <property type="entry name" value="Aldolase_TIM"/>
</dbReference>
<accession>A0A0F9DRR4</accession>
<evidence type="ECO:0000256" key="4">
    <source>
        <dbReference type="ARBA" id="ARBA00023014"/>
    </source>
</evidence>
<dbReference type="InterPro" id="IPR058240">
    <property type="entry name" value="rSAM_sf"/>
</dbReference>
<dbReference type="PANTHER" id="PTHR11228:SF7">
    <property type="entry name" value="PQQA PEPTIDE CYCLASE"/>
    <property type="match status" value="1"/>
</dbReference>
<sequence length="323" mass="35397">MSLTFTQAHRTESFLAASALPIKLLQCEEAVQNGRIRPIHLQLIPTNRCNVNCPWCSCRNVSRSEELDDETLWNIANSFARWGARAVTITGGGEPTLHKGLPRLIGNMGRLGYKIGLVTNGLVIPEELIAVGENITWMRVSSASGTIPPVARRAAAAARAFPTTDLGISYTITAEMDIDDAILAAETVCDISSLTHVRFVPDLTDVEAADPSMKELEAKLGGLSPKIIFQQRKEWTKGQTCHLGLLKPLVGADGYVYPCCGVQYAGIPDTTSWTMPPEARMCHWEDFDKAQTFDGTQCSKCYYDDYNTILDLMVAKVGHGDFV</sequence>
<dbReference type="PROSITE" id="PS51918">
    <property type="entry name" value="RADICAL_SAM"/>
    <property type="match status" value="1"/>
</dbReference>
<keyword evidence="1" id="KW-0949">S-adenosyl-L-methionine</keyword>
<reference evidence="6" key="1">
    <citation type="journal article" date="2015" name="Nature">
        <title>Complex archaea that bridge the gap between prokaryotes and eukaryotes.</title>
        <authorList>
            <person name="Spang A."/>
            <person name="Saw J.H."/>
            <person name="Jorgensen S.L."/>
            <person name="Zaremba-Niedzwiedzka K."/>
            <person name="Martijn J."/>
            <person name="Lind A.E."/>
            <person name="van Eijk R."/>
            <person name="Schleper C."/>
            <person name="Guy L."/>
            <person name="Ettema T.J."/>
        </authorList>
    </citation>
    <scope>NUCLEOTIDE SEQUENCE</scope>
</reference>
<dbReference type="AlphaFoldDB" id="A0A0F9DRR4"/>
<comment type="caution">
    <text evidence="6">The sequence shown here is derived from an EMBL/GenBank/DDBJ whole genome shotgun (WGS) entry which is preliminary data.</text>
</comment>
<dbReference type="Gene3D" id="3.20.20.70">
    <property type="entry name" value="Aldolase class I"/>
    <property type="match status" value="1"/>
</dbReference>
<dbReference type="GO" id="GO:0003824">
    <property type="term" value="F:catalytic activity"/>
    <property type="evidence" value="ECO:0007669"/>
    <property type="project" value="InterPro"/>
</dbReference>
<dbReference type="SUPFAM" id="SSF102114">
    <property type="entry name" value="Radical SAM enzymes"/>
    <property type="match status" value="1"/>
</dbReference>
<keyword evidence="4" id="KW-0411">Iron-sulfur</keyword>
<dbReference type="SFLD" id="SFLDS00029">
    <property type="entry name" value="Radical_SAM"/>
    <property type="match status" value="1"/>
</dbReference>
<proteinExistence type="predicted"/>
<dbReference type="Pfam" id="PF04055">
    <property type="entry name" value="Radical_SAM"/>
    <property type="match status" value="1"/>
</dbReference>
<dbReference type="SFLD" id="SFLDG01067">
    <property type="entry name" value="SPASM/twitch_domain_containing"/>
    <property type="match status" value="1"/>
</dbReference>
<dbReference type="CDD" id="cd01335">
    <property type="entry name" value="Radical_SAM"/>
    <property type="match status" value="1"/>
</dbReference>
<dbReference type="InterPro" id="IPR007197">
    <property type="entry name" value="rSAM"/>
</dbReference>